<gene>
    <name evidence="1" type="ORF">SAMN05421730_103632</name>
</gene>
<name>A0A1D3TXY7_9FIRM</name>
<dbReference type="RefSeq" id="WP_091236611.1">
    <property type="nucleotide sequence ID" value="NZ_FMKA01000036.1"/>
</dbReference>
<organism evidence="1 2">
    <name type="scientific">Anaerobium acetethylicum</name>
    <dbReference type="NCBI Taxonomy" id="1619234"/>
    <lineage>
        <taxon>Bacteria</taxon>
        <taxon>Bacillati</taxon>
        <taxon>Bacillota</taxon>
        <taxon>Clostridia</taxon>
        <taxon>Lachnospirales</taxon>
        <taxon>Lachnospiraceae</taxon>
        <taxon>Anaerobium</taxon>
    </lineage>
</organism>
<dbReference type="SUPFAM" id="SSF159006">
    <property type="entry name" value="YopX-like"/>
    <property type="match status" value="1"/>
</dbReference>
<keyword evidence="2" id="KW-1185">Reference proteome</keyword>
<accession>A0A1D3TXY7</accession>
<dbReference type="EMBL" id="FMKA01000036">
    <property type="protein sequence ID" value="SCP99273.1"/>
    <property type="molecule type" value="Genomic_DNA"/>
</dbReference>
<sequence>MKWEGLRIYNLKYKQIKDVFGISIETGRVYLDEKDDFWWNINECELMKQTEFLDDCKRPIYSGDLLKLDKKLFVVKWSIERNNYVLIDVLEQSKFLEIHELPKCGNVLGNMYEMNMLIEECKGMNQQT</sequence>
<dbReference type="Proteomes" id="UP000199315">
    <property type="component" value="Unassembled WGS sequence"/>
</dbReference>
<dbReference type="STRING" id="1619234.SAMN05421730_103632"/>
<evidence type="ECO:0000313" key="2">
    <source>
        <dbReference type="Proteomes" id="UP000199315"/>
    </source>
</evidence>
<reference evidence="1 2" key="1">
    <citation type="submission" date="2016-09" db="EMBL/GenBank/DDBJ databases">
        <authorList>
            <person name="Capua I."/>
            <person name="De Benedictis P."/>
            <person name="Joannis T."/>
            <person name="Lombin L.H."/>
            <person name="Cattoli G."/>
        </authorList>
    </citation>
    <scope>NUCLEOTIDE SEQUENCE [LARGE SCALE GENOMIC DNA]</scope>
    <source>
        <strain evidence="1 2">GluBS11</strain>
    </source>
</reference>
<evidence type="ECO:0008006" key="3">
    <source>
        <dbReference type="Google" id="ProtNLM"/>
    </source>
</evidence>
<evidence type="ECO:0000313" key="1">
    <source>
        <dbReference type="EMBL" id="SCP99273.1"/>
    </source>
</evidence>
<dbReference type="AlphaFoldDB" id="A0A1D3TXY7"/>
<proteinExistence type="predicted"/>
<protein>
    <recommendedName>
        <fullName evidence="3">YopX protein</fullName>
    </recommendedName>
</protein>